<organism evidence="1 2">
    <name type="scientific">Sphingopyxis flava</name>
    <dbReference type="NCBI Taxonomy" id="1507287"/>
    <lineage>
        <taxon>Bacteria</taxon>
        <taxon>Pseudomonadati</taxon>
        <taxon>Pseudomonadota</taxon>
        <taxon>Alphaproteobacteria</taxon>
        <taxon>Sphingomonadales</taxon>
        <taxon>Sphingomonadaceae</taxon>
        <taxon>Sphingopyxis</taxon>
    </lineage>
</organism>
<dbReference type="AlphaFoldDB" id="A0A1T5FT10"/>
<protein>
    <recommendedName>
        <fullName evidence="3">EthD domain-containing protein</fullName>
    </recommendedName>
</protein>
<dbReference type="InterPro" id="IPR011008">
    <property type="entry name" value="Dimeric_a/b-barrel"/>
</dbReference>
<gene>
    <name evidence="1" type="ORF">SAMN06295937_104415</name>
</gene>
<dbReference type="SUPFAM" id="SSF54909">
    <property type="entry name" value="Dimeric alpha+beta barrel"/>
    <property type="match status" value="1"/>
</dbReference>
<dbReference type="EMBL" id="FUYP01000044">
    <property type="protein sequence ID" value="SKB99298.1"/>
    <property type="molecule type" value="Genomic_DNA"/>
</dbReference>
<evidence type="ECO:0008006" key="3">
    <source>
        <dbReference type="Google" id="ProtNLM"/>
    </source>
</evidence>
<proteinExistence type="predicted"/>
<evidence type="ECO:0000313" key="2">
    <source>
        <dbReference type="Proteomes" id="UP000190044"/>
    </source>
</evidence>
<dbReference type="RefSeq" id="WP_079640104.1">
    <property type="nucleotide sequence ID" value="NZ_FUYP01000044.1"/>
</dbReference>
<sequence>MARYKLVAFSNAVEGHDAEYNEWYDGQHMPDVLAIPGFVSAERFVCVGDGPHRYLAIYEIETDDLEGLLAEFSRRPGTDLMPISTSLEFASAVVGFWKPAA</sequence>
<evidence type="ECO:0000313" key="1">
    <source>
        <dbReference type="EMBL" id="SKB99298.1"/>
    </source>
</evidence>
<name>A0A1T5FT10_9SPHN</name>
<dbReference type="Gene3D" id="3.30.70.100">
    <property type="match status" value="1"/>
</dbReference>
<accession>A0A1T5FT10</accession>
<dbReference type="OrthoDB" id="3034735at2"/>
<keyword evidence="2" id="KW-1185">Reference proteome</keyword>
<dbReference type="Proteomes" id="UP000190044">
    <property type="component" value="Unassembled WGS sequence"/>
</dbReference>
<reference evidence="2" key="1">
    <citation type="submission" date="2017-02" db="EMBL/GenBank/DDBJ databases">
        <authorList>
            <person name="Varghese N."/>
            <person name="Submissions S."/>
        </authorList>
    </citation>
    <scope>NUCLEOTIDE SEQUENCE [LARGE SCALE GENOMIC DNA]</scope>
    <source>
        <strain evidence="2">R11H</strain>
    </source>
</reference>